<reference evidence="1" key="1">
    <citation type="submission" date="2021-06" db="EMBL/GenBank/DDBJ databases">
        <title>Parelaphostrongylus tenuis whole genome reference sequence.</title>
        <authorList>
            <person name="Garwood T.J."/>
            <person name="Larsen P.A."/>
            <person name="Fountain-Jones N.M."/>
            <person name="Garbe J.R."/>
            <person name="Macchietto M.G."/>
            <person name="Kania S.A."/>
            <person name="Gerhold R.W."/>
            <person name="Richards J.E."/>
            <person name="Wolf T.M."/>
        </authorList>
    </citation>
    <scope>NUCLEOTIDE SEQUENCE</scope>
    <source>
        <strain evidence="1">MNPRO001-30</strain>
        <tissue evidence="1">Meninges</tissue>
    </source>
</reference>
<comment type="caution">
    <text evidence="1">The sequence shown here is derived from an EMBL/GenBank/DDBJ whole genome shotgun (WGS) entry which is preliminary data.</text>
</comment>
<dbReference type="Proteomes" id="UP001196413">
    <property type="component" value="Unassembled WGS sequence"/>
</dbReference>
<evidence type="ECO:0000313" key="1">
    <source>
        <dbReference type="EMBL" id="KAJ1346524.1"/>
    </source>
</evidence>
<sequence length="142" mass="15868">MQVMPTLTIVVPWEEMMASELLQLGEVNKQLVYATGKSVDLTGVISSRSTFYGRTDGLGGGNPYKRNSNNNDDSIILDKEHSGRVVVMLLTARVDQSSTPPPYFFLAVNNNQQRPEERHSRVILEIASRLAQPVFYAVQEKV</sequence>
<organism evidence="1 2">
    <name type="scientific">Parelaphostrongylus tenuis</name>
    <name type="common">Meningeal worm</name>
    <dbReference type="NCBI Taxonomy" id="148309"/>
    <lineage>
        <taxon>Eukaryota</taxon>
        <taxon>Metazoa</taxon>
        <taxon>Ecdysozoa</taxon>
        <taxon>Nematoda</taxon>
        <taxon>Chromadorea</taxon>
        <taxon>Rhabditida</taxon>
        <taxon>Rhabditina</taxon>
        <taxon>Rhabditomorpha</taxon>
        <taxon>Strongyloidea</taxon>
        <taxon>Metastrongylidae</taxon>
        <taxon>Parelaphostrongylus</taxon>
    </lineage>
</organism>
<keyword evidence="2" id="KW-1185">Reference proteome</keyword>
<evidence type="ECO:0000313" key="2">
    <source>
        <dbReference type="Proteomes" id="UP001196413"/>
    </source>
</evidence>
<dbReference type="AlphaFoldDB" id="A0AAD5QEG6"/>
<accession>A0AAD5QEG6</accession>
<protein>
    <submittedName>
        <fullName evidence="1">Uncharacterized protein</fullName>
    </submittedName>
</protein>
<gene>
    <name evidence="1" type="ORF">KIN20_001335</name>
</gene>
<name>A0AAD5QEG6_PARTN</name>
<dbReference type="EMBL" id="JAHQIW010000185">
    <property type="protein sequence ID" value="KAJ1346524.1"/>
    <property type="molecule type" value="Genomic_DNA"/>
</dbReference>
<proteinExistence type="predicted"/>